<name>A0A8E3ASE3_9RHOB</name>
<sequence length="150" mass="15401">MGAGEDPPRLVPAQGPVGPLPVPARDNVHALDGHRTPVRRTERTPGRAVRIDLPVDLAQDDRVHLGIDGIGPGDAGPRPFFRGRLAAADQAAGFEGAEIGEAGGIGYVSLAWRTAGQSCSATASPQALVGSVMPDRLVATCRTPDGQAKG</sequence>
<evidence type="ECO:0000256" key="1">
    <source>
        <dbReference type="SAM" id="MobiDB-lite"/>
    </source>
</evidence>
<dbReference type="EMBL" id="QAYC01000001">
    <property type="protein sequence ID" value="PTW52068.1"/>
    <property type="molecule type" value="Genomic_DNA"/>
</dbReference>
<keyword evidence="3" id="KW-1185">Reference proteome</keyword>
<proteinExistence type="predicted"/>
<organism evidence="2 3">
    <name type="scientific">Rhodovulum kholense</name>
    <dbReference type="NCBI Taxonomy" id="453584"/>
    <lineage>
        <taxon>Bacteria</taxon>
        <taxon>Pseudomonadati</taxon>
        <taxon>Pseudomonadota</taxon>
        <taxon>Alphaproteobacteria</taxon>
        <taxon>Rhodobacterales</taxon>
        <taxon>Paracoccaceae</taxon>
        <taxon>Rhodovulum</taxon>
    </lineage>
</organism>
<reference evidence="2 3" key="1">
    <citation type="submission" date="2018-04" db="EMBL/GenBank/DDBJ databases">
        <title>Genomic Encyclopedia of Archaeal and Bacterial Type Strains, Phase II (KMG-II): from individual species to whole genera.</title>
        <authorList>
            <person name="Goeker M."/>
        </authorList>
    </citation>
    <scope>NUCLEOTIDE SEQUENCE [LARGE SCALE GENOMIC DNA]</scope>
    <source>
        <strain evidence="2 3">DSM 19783</strain>
    </source>
</reference>
<gene>
    <name evidence="2" type="ORF">C8N38_101372</name>
</gene>
<dbReference type="Proteomes" id="UP000244037">
    <property type="component" value="Unassembled WGS sequence"/>
</dbReference>
<protein>
    <submittedName>
        <fullName evidence="2">Uncharacterized protein</fullName>
    </submittedName>
</protein>
<evidence type="ECO:0000313" key="3">
    <source>
        <dbReference type="Proteomes" id="UP000244037"/>
    </source>
</evidence>
<comment type="caution">
    <text evidence="2">The sequence shown here is derived from an EMBL/GenBank/DDBJ whole genome shotgun (WGS) entry which is preliminary data.</text>
</comment>
<accession>A0A8E3ASE3</accession>
<dbReference type="AlphaFoldDB" id="A0A8E3ASE3"/>
<feature type="compositionally biased region" description="Basic and acidic residues" evidence="1">
    <location>
        <begin position="26"/>
        <end position="45"/>
    </location>
</feature>
<evidence type="ECO:0000313" key="2">
    <source>
        <dbReference type="EMBL" id="PTW52068.1"/>
    </source>
</evidence>
<feature type="region of interest" description="Disordered" evidence="1">
    <location>
        <begin position="1"/>
        <end position="45"/>
    </location>
</feature>